<evidence type="ECO:0000256" key="1">
    <source>
        <dbReference type="SAM" id="MobiDB-lite"/>
    </source>
</evidence>
<protein>
    <submittedName>
        <fullName evidence="2">Uncharacterized protein</fullName>
    </submittedName>
</protein>
<accession>A0AAV7KLD2</accession>
<dbReference type="AlphaFoldDB" id="A0AAV7KLD2"/>
<comment type="caution">
    <text evidence="2">The sequence shown here is derived from an EMBL/GenBank/DDBJ whole genome shotgun (WGS) entry which is preliminary data.</text>
</comment>
<evidence type="ECO:0000313" key="2">
    <source>
        <dbReference type="EMBL" id="KAJ1079776.1"/>
    </source>
</evidence>
<gene>
    <name evidence="2" type="ORF">NDU88_000013</name>
</gene>
<dbReference type="EMBL" id="JANPWB010000016">
    <property type="protein sequence ID" value="KAJ1079776.1"/>
    <property type="molecule type" value="Genomic_DNA"/>
</dbReference>
<dbReference type="Proteomes" id="UP001066276">
    <property type="component" value="Chromosome 12"/>
</dbReference>
<sequence>FGKSADPPHCLSGSATIPGTHPNLNSSLDNDQLFKERSFVSLSFLFPIKE</sequence>
<feature type="non-terminal residue" evidence="2">
    <location>
        <position position="50"/>
    </location>
</feature>
<feature type="compositionally biased region" description="Polar residues" evidence="1">
    <location>
        <begin position="13"/>
        <end position="23"/>
    </location>
</feature>
<evidence type="ECO:0000313" key="3">
    <source>
        <dbReference type="Proteomes" id="UP001066276"/>
    </source>
</evidence>
<reference evidence="2" key="1">
    <citation type="journal article" date="2022" name="bioRxiv">
        <title>Sequencing and chromosome-scale assembly of the giantPleurodeles waltlgenome.</title>
        <authorList>
            <person name="Brown T."/>
            <person name="Elewa A."/>
            <person name="Iarovenko S."/>
            <person name="Subramanian E."/>
            <person name="Araus A.J."/>
            <person name="Petzold A."/>
            <person name="Susuki M."/>
            <person name="Suzuki K.-i.T."/>
            <person name="Hayashi T."/>
            <person name="Toyoda A."/>
            <person name="Oliveira C."/>
            <person name="Osipova E."/>
            <person name="Leigh N.D."/>
            <person name="Simon A."/>
            <person name="Yun M.H."/>
        </authorList>
    </citation>
    <scope>NUCLEOTIDE SEQUENCE</scope>
    <source>
        <strain evidence="2">20211129_DDA</strain>
        <tissue evidence="2">Liver</tissue>
    </source>
</reference>
<keyword evidence="3" id="KW-1185">Reference proteome</keyword>
<name>A0AAV7KLD2_PLEWA</name>
<organism evidence="2 3">
    <name type="scientific">Pleurodeles waltl</name>
    <name type="common">Iberian ribbed newt</name>
    <dbReference type="NCBI Taxonomy" id="8319"/>
    <lineage>
        <taxon>Eukaryota</taxon>
        <taxon>Metazoa</taxon>
        <taxon>Chordata</taxon>
        <taxon>Craniata</taxon>
        <taxon>Vertebrata</taxon>
        <taxon>Euteleostomi</taxon>
        <taxon>Amphibia</taxon>
        <taxon>Batrachia</taxon>
        <taxon>Caudata</taxon>
        <taxon>Salamandroidea</taxon>
        <taxon>Salamandridae</taxon>
        <taxon>Pleurodelinae</taxon>
        <taxon>Pleurodeles</taxon>
    </lineage>
</organism>
<proteinExistence type="predicted"/>
<feature type="non-terminal residue" evidence="2">
    <location>
        <position position="1"/>
    </location>
</feature>
<feature type="region of interest" description="Disordered" evidence="1">
    <location>
        <begin position="1"/>
        <end position="23"/>
    </location>
</feature>